<dbReference type="Gene3D" id="3.40.50.1450">
    <property type="entry name" value="HybD-like"/>
    <property type="match status" value="1"/>
</dbReference>
<sequence length="127" mass="14649">MKIIIYIFGNPLIEEDNTPLKLMPELKNKFPNINFIEIDPNENLKPNNKKLIIIDTAVDIDKVILIDDIETLETNNSFSMHDMDLAFNLKLLYKIGKLEKIKIFAIPPNIKKEEALEQLTTLISNNI</sequence>
<proteinExistence type="predicted"/>
<dbReference type="EMBL" id="MFGO01000039">
    <property type="protein sequence ID" value="OGF39922.1"/>
    <property type="molecule type" value="Genomic_DNA"/>
</dbReference>
<evidence type="ECO:0008006" key="3">
    <source>
        <dbReference type="Google" id="ProtNLM"/>
    </source>
</evidence>
<protein>
    <recommendedName>
        <fullName evidence="3">Hydrogenase maturation protease</fullName>
    </recommendedName>
</protein>
<dbReference type="GO" id="GO:0008047">
    <property type="term" value="F:enzyme activator activity"/>
    <property type="evidence" value="ECO:0007669"/>
    <property type="project" value="InterPro"/>
</dbReference>
<evidence type="ECO:0000313" key="1">
    <source>
        <dbReference type="EMBL" id="OGF39922.1"/>
    </source>
</evidence>
<name>A0A1F5TLU2_9BACT</name>
<dbReference type="Proteomes" id="UP000177579">
    <property type="component" value="Unassembled WGS sequence"/>
</dbReference>
<comment type="caution">
    <text evidence="1">The sequence shown here is derived from an EMBL/GenBank/DDBJ whole genome shotgun (WGS) entry which is preliminary data.</text>
</comment>
<dbReference type="Pfam" id="PF01750">
    <property type="entry name" value="HycI"/>
    <property type="match status" value="1"/>
</dbReference>
<dbReference type="InterPro" id="IPR023430">
    <property type="entry name" value="Pept_HybD-like_dom_sf"/>
</dbReference>
<organism evidence="1 2">
    <name type="scientific">Candidatus Falkowbacteria bacterium RIFOXYD2_FULL_34_120</name>
    <dbReference type="NCBI Taxonomy" id="1798007"/>
    <lineage>
        <taxon>Bacteria</taxon>
        <taxon>Candidatus Falkowiibacteriota</taxon>
    </lineage>
</organism>
<dbReference type="InterPro" id="IPR000671">
    <property type="entry name" value="Peptidase_A31"/>
</dbReference>
<gene>
    <name evidence="1" type="ORF">A2531_01700</name>
</gene>
<evidence type="ECO:0000313" key="2">
    <source>
        <dbReference type="Proteomes" id="UP000177579"/>
    </source>
</evidence>
<dbReference type="GO" id="GO:0008233">
    <property type="term" value="F:peptidase activity"/>
    <property type="evidence" value="ECO:0007669"/>
    <property type="project" value="InterPro"/>
</dbReference>
<accession>A0A1F5TLU2</accession>
<dbReference type="SUPFAM" id="SSF53163">
    <property type="entry name" value="HybD-like"/>
    <property type="match status" value="1"/>
</dbReference>
<dbReference type="AlphaFoldDB" id="A0A1F5TLU2"/>
<reference evidence="1 2" key="1">
    <citation type="journal article" date="2016" name="Nat. Commun.">
        <title>Thousands of microbial genomes shed light on interconnected biogeochemical processes in an aquifer system.</title>
        <authorList>
            <person name="Anantharaman K."/>
            <person name="Brown C.T."/>
            <person name="Hug L.A."/>
            <person name="Sharon I."/>
            <person name="Castelle C.J."/>
            <person name="Probst A.J."/>
            <person name="Thomas B.C."/>
            <person name="Singh A."/>
            <person name="Wilkins M.J."/>
            <person name="Karaoz U."/>
            <person name="Brodie E.L."/>
            <person name="Williams K.H."/>
            <person name="Hubbard S.S."/>
            <person name="Banfield J.F."/>
        </authorList>
    </citation>
    <scope>NUCLEOTIDE SEQUENCE [LARGE SCALE GENOMIC DNA]</scope>
</reference>